<comment type="function">
    <text evidence="1">May be involved in podosome and invadosome formation.</text>
</comment>
<keyword evidence="10" id="KW-0966">Cell projection</keyword>
<feature type="domain" description="PH" evidence="13">
    <location>
        <begin position="252"/>
        <end position="348"/>
    </location>
</feature>
<dbReference type="InterPro" id="IPR030113">
    <property type="entry name" value="AFAP"/>
</dbReference>
<evidence type="ECO:0000313" key="15">
    <source>
        <dbReference type="Proteomes" id="UP000007303"/>
    </source>
</evidence>
<feature type="region of interest" description="Disordered" evidence="12">
    <location>
        <begin position="379"/>
        <end position="417"/>
    </location>
</feature>
<feature type="compositionally biased region" description="Low complexity" evidence="12">
    <location>
        <begin position="208"/>
        <end position="221"/>
    </location>
</feature>
<feature type="region of interest" description="Disordered" evidence="12">
    <location>
        <begin position="130"/>
        <end position="240"/>
    </location>
</feature>
<reference evidence="14" key="3">
    <citation type="submission" date="2025-09" db="UniProtKB">
        <authorList>
            <consortium name="Ensembl"/>
        </authorList>
    </citation>
    <scope>IDENTIFICATION</scope>
</reference>
<keyword evidence="8" id="KW-0965">Cell junction</keyword>
<feature type="coiled-coil region" evidence="11">
    <location>
        <begin position="648"/>
        <end position="737"/>
    </location>
</feature>
<keyword evidence="7" id="KW-0677">Repeat</keyword>
<dbReference type="InParanoid" id="H3DLK4"/>
<dbReference type="GeneTree" id="ENSGT00950000183067"/>
<keyword evidence="6" id="KW-0963">Cytoplasm</keyword>
<dbReference type="GO" id="GO:0017124">
    <property type="term" value="F:SH3 domain binding"/>
    <property type="evidence" value="ECO:0007669"/>
    <property type="project" value="TreeGrafter"/>
</dbReference>
<dbReference type="CDD" id="cd13307">
    <property type="entry name" value="PH2_AFAP"/>
    <property type="match status" value="1"/>
</dbReference>
<proteinExistence type="predicted"/>
<evidence type="ECO:0000256" key="11">
    <source>
        <dbReference type="SAM" id="Coils"/>
    </source>
</evidence>
<evidence type="ECO:0000256" key="6">
    <source>
        <dbReference type="ARBA" id="ARBA00022490"/>
    </source>
</evidence>
<dbReference type="InterPro" id="IPR001849">
    <property type="entry name" value="PH_domain"/>
</dbReference>
<evidence type="ECO:0000256" key="3">
    <source>
        <dbReference type="ARBA" id="ARBA00004264"/>
    </source>
</evidence>
<sequence length="800" mass="88942">LTASCSSSSYPVPPFLLPFARLCGQDISVVMERLVSELGSLLKMLDHETVSQATTDKMASVRNILDSLQLSGAQAVNGSDVYMNSCFYGNGTSFVESLFEGFDCDLNVLSASPEEQKEHNDDEDNAQLNISASPLFPTPSDTPPPLPSTPLPDDYYEEAVPLDPGAAPQYFTTNMNRSPASRNSVEDDYYEDADNNYPTTRINGAPKSSYNDSDAVSSSYESYEEEEDEEAKCPDRPQRWMAEENPDAPVRDCRICAFLLRKKRFGQWTKQLVVVRDNKLQCYKSIKDSTPHTELPLNLCNVIYVPKEGRKKRHELRFSLPGGEALVLAVQSKEQAQRWLKVVQDVGSKCSNPDGADGSTSPIIQRKLELDKVMLCDRQMSDSDSGPTAEHQIVGPGRDATDSLKGKRGTFSELTGSMSRAAGKKINRIITFSKKKPPLAGEAPSSSGHHDNPRCGYLSVCLSGAWKERWCVLRGGNLYLQKDPGDQRPPVVMMPLRGAEVVPGGLGPKHPFSFCIRQSGNELASLEASSSEDLGRWLGLLFAETGSTSMPEELHYDYIDVDTLTDIRHAARHSFLWATTTAASSSSASTDSRTYDEVYESVTDDVESRTAQVRRHASFSSRDSEKTEQQAAIRRHASNVNHYARYGKTRAEEDARRYLQQKEELEEQKKELRTALISLRRDKRDVKEEMKNGAVGHDLEQRLARLETLCKQKEEERVELELKLTEVKENLKKSLARGSAGAPTENKLILKAQGSKVEKVYNETLPVNAASELRKRPPSLCVSSKGNVMQKAKAWESKKA</sequence>
<evidence type="ECO:0000256" key="9">
    <source>
        <dbReference type="ARBA" id="ARBA00023054"/>
    </source>
</evidence>
<feature type="compositionally biased region" description="Polar residues" evidence="12">
    <location>
        <begin position="170"/>
        <end position="183"/>
    </location>
</feature>
<dbReference type="HOGENOM" id="CLU_014418_1_0_1"/>
<reference evidence="14" key="2">
    <citation type="submission" date="2025-08" db="UniProtKB">
        <authorList>
            <consortium name="Ensembl"/>
        </authorList>
    </citation>
    <scope>IDENTIFICATION</scope>
</reference>
<dbReference type="GO" id="GO:0042995">
    <property type="term" value="C:cell projection"/>
    <property type="evidence" value="ECO:0007669"/>
    <property type="project" value="UniProtKB-SubCell"/>
</dbReference>
<dbReference type="InterPro" id="IPR011993">
    <property type="entry name" value="PH-like_dom_sf"/>
</dbReference>
<evidence type="ECO:0000256" key="7">
    <source>
        <dbReference type="ARBA" id="ARBA00022737"/>
    </source>
</evidence>
<dbReference type="GO" id="GO:0005829">
    <property type="term" value="C:cytosol"/>
    <property type="evidence" value="ECO:0007669"/>
    <property type="project" value="TreeGrafter"/>
</dbReference>
<feature type="compositionally biased region" description="Basic and acidic residues" evidence="12">
    <location>
        <begin position="231"/>
        <end position="240"/>
    </location>
</feature>
<evidence type="ECO:0000256" key="12">
    <source>
        <dbReference type="SAM" id="MobiDB-lite"/>
    </source>
</evidence>
<evidence type="ECO:0000256" key="1">
    <source>
        <dbReference type="ARBA" id="ARBA00002089"/>
    </source>
</evidence>
<evidence type="ECO:0000256" key="10">
    <source>
        <dbReference type="ARBA" id="ARBA00023273"/>
    </source>
</evidence>
<dbReference type="PANTHER" id="PTHR14338">
    <property type="entry name" value="ACTIN FILAMENT-ASSOCIATED PROTEIN 1 FAMILY MEMBER"/>
    <property type="match status" value="1"/>
</dbReference>
<accession>H3DLK4</accession>
<name>H3DLK4_TETNG</name>
<dbReference type="PANTHER" id="PTHR14338:SF1">
    <property type="entry name" value="ACTIN FILAMENT-ASSOCIATED PROTEIN 1-LIKE 1"/>
    <property type="match status" value="1"/>
</dbReference>
<feature type="domain" description="PH" evidence="13">
    <location>
        <begin position="451"/>
        <end position="546"/>
    </location>
</feature>
<feature type="region of interest" description="Disordered" evidence="12">
    <location>
        <begin position="607"/>
        <end position="630"/>
    </location>
</feature>
<organism evidence="14 15">
    <name type="scientific">Tetraodon nigroviridis</name>
    <name type="common">Spotted green pufferfish</name>
    <name type="synonym">Chelonodon nigroviridis</name>
    <dbReference type="NCBI Taxonomy" id="99883"/>
    <lineage>
        <taxon>Eukaryota</taxon>
        <taxon>Metazoa</taxon>
        <taxon>Chordata</taxon>
        <taxon>Craniata</taxon>
        <taxon>Vertebrata</taxon>
        <taxon>Euteleostomi</taxon>
        <taxon>Actinopterygii</taxon>
        <taxon>Neopterygii</taxon>
        <taxon>Teleostei</taxon>
        <taxon>Neoteleostei</taxon>
        <taxon>Acanthomorphata</taxon>
        <taxon>Eupercaria</taxon>
        <taxon>Tetraodontiformes</taxon>
        <taxon>Tetradontoidea</taxon>
        <taxon>Tetraodontidae</taxon>
        <taxon>Tetraodon</taxon>
    </lineage>
</organism>
<evidence type="ECO:0000256" key="2">
    <source>
        <dbReference type="ARBA" id="ARBA00004188"/>
    </source>
</evidence>
<dbReference type="SUPFAM" id="SSF50729">
    <property type="entry name" value="PH domain-like"/>
    <property type="match status" value="2"/>
</dbReference>
<dbReference type="AlphaFoldDB" id="H3DLK4"/>
<dbReference type="Pfam" id="PF00169">
    <property type="entry name" value="PH"/>
    <property type="match status" value="2"/>
</dbReference>
<evidence type="ECO:0000256" key="5">
    <source>
        <dbReference type="ARBA" id="ARBA00016930"/>
    </source>
</evidence>
<evidence type="ECO:0000313" key="14">
    <source>
        <dbReference type="Ensembl" id="ENSTNIP00000021402.1"/>
    </source>
</evidence>
<dbReference type="Gene3D" id="2.30.29.30">
    <property type="entry name" value="Pleckstrin-homology domain (PH domain)/Phosphotyrosine-binding domain (PTB)"/>
    <property type="match status" value="2"/>
</dbReference>
<feature type="compositionally biased region" description="Pro residues" evidence="12">
    <location>
        <begin position="136"/>
        <end position="150"/>
    </location>
</feature>
<keyword evidence="9 11" id="KW-0175">Coiled coil</keyword>
<keyword evidence="15" id="KW-1185">Reference proteome</keyword>
<dbReference type="FunCoup" id="H3DLK4">
    <property type="interactions" value="1083"/>
</dbReference>
<dbReference type="OMA" id="SQCNNTE"/>
<dbReference type="Proteomes" id="UP000007303">
    <property type="component" value="Unassembled WGS sequence"/>
</dbReference>
<dbReference type="Ensembl" id="ENSTNIT00000021637.1">
    <property type="protein sequence ID" value="ENSTNIP00000021402.1"/>
    <property type="gene ID" value="ENSTNIG00000018236.1"/>
</dbReference>
<evidence type="ECO:0000259" key="13">
    <source>
        <dbReference type="PROSITE" id="PS50003"/>
    </source>
</evidence>
<protein>
    <recommendedName>
        <fullName evidence="5">Actin filament-associated protein 1-like 1</fullName>
    </recommendedName>
</protein>
<dbReference type="CDD" id="cd13306">
    <property type="entry name" value="PH1_AFAP"/>
    <property type="match status" value="1"/>
</dbReference>
<reference evidence="15" key="1">
    <citation type="journal article" date="2004" name="Nature">
        <title>Genome duplication in the teleost fish Tetraodon nigroviridis reveals the early vertebrate proto-karyotype.</title>
        <authorList>
            <person name="Jaillon O."/>
            <person name="Aury J.-M."/>
            <person name="Brunet F."/>
            <person name="Petit J.-L."/>
            <person name="Stange-Thomann N."/>
            <person name="Mauceli E."/>
            <person name="Bouneau L."/>
            <person name="Fischer C."/>
            <person name="Ozouf-Costaz C."/>
            <person name="Bernot A."/>
            <person name="Nicaud S."/>
            <person name="Jaffe D."/>
            <person name="Fisher S."/>
            <person name="Lutfalla G."/>
            <person name="Dossat C."/>
            <person name="Segurens B."/>
            <person name="Dasilva C."/>
            <person name="Salanoubat M."/>
            <person name="Levy M."/>
            <person name="Boudet N."/>
            <person name="Castellano S."/>
            <person name="Anthouard V."/>
            <person name="Jubin C."/>
            <person name="Castelli V."/>
            <person name="Katinka M."/>
            <person name="Vacherie B."/>
            <person name="Biemont C."/>
            <person name="Skalli Z."/>
            <person name="Cattolico L."/>
            <person name="Poulain J."/>
            <person name="De Berardinis V."/>
            <person name="Cruaud C."/>
            <person name="Duprat S."/>
            <person name="Brottier P."/>
            <person name="Coutanceau J.-P."/>
            <person name="Gouzy J."/>
            <person name="Parra G."/>
            <person name="Lardier G."/>
            <person name="Chapple C."/>
            <person name="McKernan K.J."/>
            <person name="McEwan P."/>
            <person name="Bosak S."/>
            <person name="Kellis M."/>
            <person name="Volff J.-N."/>
            <person name="Guigo R."/>
            <person name="Zody M.C."/>
            <person name="Mesirov J."/>
            <person name="Lindblad-Toh K."/>
            <person name="Birren B."/>
            <person name="Nusbaum C."/>
            <person name="Kahn D."/>
            <person name="Robinson-Rechavi M."/>
            <person name="Laudet V."/>
            <person name="Schachter V."/>
            <person name="Quetier F."/>
            <person name="Saurin W."/>
            <person name="Scarpelli C."/>
            <person name="Wincker P."/>
            <person name="Lander E.S."/>
            <person name="Weissenbach J."/>
            <person name="Roest Crollius H."/>
        </authorList>
    </citation>
    <scope>NUCLEOTIDE SEQUENCE [LARGE SCALE GENOMIC DNA]</scope>
</reference>
<dbReference type="PROSITE" id="PS50003">
    <property type="entry name" value="PH_DOMAIN"/>
    <property type="match status" value="2"/>
</dbReference>
<evidence type="ECO:0000256" key="4">
    <source>
        <dbReference type="ARBA" id="ARBA00004496"/>
    </source>
</evidence>
<comment type="subcellular location">
    <subcellularLocation>
        <location evidence="3">Cell projection</location>
        <location evidence="3">Invadopodium</location>
    </subcellularLocation>
    <subcellularLocation>
        <location evidence="2">Cell projection</location>
        <location evidence="2">Podosome</location>
    </subcellularLocation>
    <subcellularLocation>
        <location evidence="4">Cytoplasm</location>
    </subcellularLocation>
</comment>
<dbReference type="GO" id="GO:0002102">
    <property type="term" value="C:podosome"/>
    <property type="evidence" value="ECO:0007669"/>
    <property type="project" value="UniProtKB-SubCell"/>
</dbReference>
<dbReference type="FunFam" id="2.30.29.30:FF:000020">
    <property type="entry name" value="Actin filament-associated protein 1-like 2 isoform 1"/>
    <property type="match status" value="1"/>
</dbReference>
<evidence type="ECO:0000256" key="8">
    <source>
        <dbReference type="ARBA" id="ARBA00022949"/>
    </source>
</evidence>
<dbReference type="SMART" id="SM00233">
    <property type="entry name" value="PH"/>
    <property type="match status" value="2"/>
</dbReference>